<sequence length="165" mass="17251">MRAGARDAARAARGGGTGRGYRRAWWRLAVGYAGTGNECREGPGALVRRVWRVPADEGGRVCGWEGRREFGGPGDIPEFVLGAPAHAGAGSGSGERAGCDGGRGGAVRVGAGDGGKGRMRSDEKWVDGVVAAPSRSWSRAFIRRWETIAHCGMASCRPAFCLIHG</sequence>
<dbReference type="Proteomes" id="UP000054350">
    <property type="component" value="Unassembled WGS sequence"/>
</dbReference>
<accession>A0A0L0TAF3</accession>
<reference evidence="2" key="2">
    <citation type="submission" date="2009-11" db="EMBL/GenBank/DDBJ databases">
        <title>The Genome Sequence of Allomyces macrogynus strain ATCC 38327.</title>
        <authorList>
            <consortium name="The Broad Institute Genome Sequencing Platform"/>
            <person name="Russ C."/>
            <person name="Cuomo C."/>
            <person name="Shea T."/>
            <person name="Young S.K."/>
            <person name="Zeng Q."/>
            <person name="Koehrsen M."/>
            <person name="Haas B."/>
            <person name="Borodovsky M."/>
            <person name="Guigo R."/>
            <person name="Alvarado L."/>
            <person name="Berlin A."/>
            <person name="Borenstein D."/>
            <person name="Chen Z."/>
            <person name="Engels R."/>
            <person name="Freedman E."/>
            <person name="Gellesch M."/>
            <person name="Goldberg J."/>
            <person name="Griggs A."/>
            <person name="Gujja S."/>
            <person name="Heiman D."/>
            <person name="Hepburn T."/>
            <person name="Howarth C."/>
            <person name="Jen D."/>
            <person name="Larson L."/>
            <person name="Lewis B."/>
            <person name="Mehta T."/>
            <person name="Park D."/>
            <person name="Pearson M."/>
            <person name="Roberts A."/>
            <person name="Saif S."/>
            <person name="Shenoy N."/>
            <person name="Sisk P."/>
            <person name="Stolte C."/>
            <person name="Sykes S."/>
            <person name="Walk T."/>
            <person name="White J."/>
            <person name="Yandava C."/>
            <person name="Burger G."/>
            <person name="Gray M.W."/>
            <person name="Holland P.W.H."/>
            <person name="King N."/>
            <person name="Lang F.B.F."/>
            <person name="Roger A.J."/>
            <person name="Ruiz-Trillo I."/>
            <person name="Lander E."/>
            <person name="Nusbaum C."/>
        </authorList>
    </citation>
    <scope>NUCLEOTIDE SEQUENCE [LARGE SCALE GENOMIC DNA]</scope>
    <source>
        <strain evidence="2">ATCC 38327</strain>
    </source>
</reference>
<proteinExistence type="predicted"/>
<organism evidence="1 2">
    <name type="scientific">Allomyces macrogynus (strain ATCC 38327)</name>
    <name type="common">Allomyces javanicus var. macrogynus</name>
    <dbReference type="NCBI Taxonomy" id="578462"/>
    <lineage>
        <taxon>Eukaryota</taxon>
        <taxon>Fungi</taxon>
        <taxon>Fungi incertae sedis</taxon>
        <taxon>Blastocladiomycota</taxon>
        <taxon>Blastocladiomycetes</taxon>
        <taxon>Blastocladiales</taxon>
        <taxon>Blastocladiaceae</taxon>
        <taxon>Allomyces</taxon>
    </lineage>
</organism>
<evidence type="ECO:0000313" key="2">
    <source>
        <dbReference type="Proteomes" id="UP000054350"/>
    </source>
</evidence>
<reference evidence="1 2" key="1">
    <citation type="submission" date="2009-11" db="EMBL/GenBank/DDBJ databases">
        <title>Annotation of Allomyces macrogynus ATCC 38327.</title>
        <authorList>
            <consortium name="The Broad Institute Genome Sequencing Platform"/>
            <person name="Russ C."/>
            <person name="Cuomo C."/>
            <person name="Burger G."/>
            <person name="Gray M.W."/>
            <person name="Holland P.W.H."/>
            <person name="King N."/>
            <person name="Lang F.B.F."/>
            <person name="Roger A.J."/>
            <person name="Ruiz-Trillo I."/>
            <person name="Young S.K."/>
            <person name="Zeng Q."/>
            <person name="Gargeya S."/>
            <person name="Fitzgerald M."/>
            <person name="Haas B."/>
            <person name="Abouelleil A."/>
            <person name="Alvarado L."/>
            <person name="Arachchi H.M."/>
            <person name="Berlin A."/>
            <person name="Chapman S.B."/>
            <person name="Gearin G."/>
            <person name="Goldberg J."/>
            <person name="Griggs A."/>
            <person name="Gujja S."/>
            <person name="Hansen M."/>
            <person name="Heiman D."/>
            <person name="Howarth C."/>
            <person name="Larimer J."/>
            <person name="Lui A."/>
            <person name="MacDonald P.J.P."/>
            <person name="McCowen C."/>
            <person name="Montmayeur A."/>
            <person name="Murphy C."/>
            <person name="Neiman D."/>
            <person name="Pearson M."/>
            <person name="Priest M."/>
            <person name="Roberts A."/>
            <person name="Saif S."/>
            <person name="Shea T."/>
            <person name="Sisk P."/>
            <person name="Stolte C."/>
            <person name="Sykes S."/>
            <person name="Wortman J."/>
            <person name="Nusbaum C."/>
            <person name="Birren B."/>
        </authorList>
    </citation>
    <scope>NUCLEOTIDE SEQUENCE [LARGE SCALE GENOMIC DNA]</scope>
    <source>
        <strain evidence="1 2">ATCC 38327</strain>
    </source>
</reference>
<gene>
    <name evidence="1" type="ORF">AMAG_16237</name>
</gene>
<dbReference type="AlphaFoldDB" id="A0A0L0TAF3"/>
<dbReference type="EMBL" id="GG745373">
    <property type="protein sequence ID" value="KNE71685.1"/>
    <property type="molecule type" value="Genomic_DNA"/>
</dbReference>
<protein>
    <submittedName>
        <fullName evidence="1">Uncharacterized protein</fullName>
    </submittedName>
</protein>
<keyword evidence="2" id="KW-1185">Reference proteome</keyword>
<dbReference type="VEuPathDB" id="FungiDB:AMAG_16237"/>
<evidence type="ECO:0000313" key="1">
    <source>
        <dbReference type="EMBL" id="KNE71685.1"/>
    </source>
</evidence>
<name>A0A0L0TAF3_ALLM3</name>